<evidence type="ECO:0000256" key="3">
    <source>
        <dbReference type="ARBA" id="ARBA00023110"/>
    </source>
</evidence>
<keyword evidence="4 5" id="KW-0413">Isomerase</keyword>
<feature type="chain" id="PRO_5032584368" description="peptidylprolyl isomerase" evidence="7">
    <location>
        <begin position="23"/>
        <end position="181"/>
    </location>
</feature>
<protein>
    <recommendedName>
        <fullName evidence="2 5">peptidylprolyl isomerase</fullName>
        <ecNumber evidence="2 5">5.2.1.8</ecNumber>
    </recommendedName>
</protein>
<feature type="domain" description="PPIase FKBP-type" evidence="8">
    <location>
        <begin position="54"/>
        <end position="141"/>
    </location>
</feature>
<dbReference type="OrthoDB" id="1902587at2759"/>
<feature type="region of interest" description="Disordered" evidence="6">
    <location>
        <begin position="145"/>
        <end position="181"/>
    </location>
</feature>
<accession>A0A835SNY8</accession>
<sequence>MKHLRGLLLLVAVGAAVRHVLAEEESSQEGGALPTVNIGVKFRPDPCDPKTKVGDWVGVHYVGKLENGEEFDNSFTRGEPIEFQLGAQQVIPGWETGILGMCVGEKRRLHIPPHLAYGDDGAGPIPAGASLVFDVELVRITDTPQAPPEEYDEYVPYNPPGTLGIYDEDNEEEDTDEMAWT</sequence>
<dbReference type="EC" id="5.2.1.8" evidence="2 5"/>
<evidence type="ECO:0000256" key="2">
    <source>
        <dbReference type="ARBA" id="ARBA00013194"/>
    </source>
</evidence>
<dbReference type="SUPFAM" id="SSF54534">
    <property type="entry name" value="FKBP-like"/>
    <property type="match status" value="1"/>
</dbReference>
<evidence type="ECO:0000313" key="9">
    <source>
        <dbReference type="EMBL" id="KAG2423905.1"/>
    </source>
</evidence>
<dbReference type="Proteomes" id="UP000650467">
    <property type="component" value="Unassembled WGS sequence"/>
</dbReference>
<proteinExistence type="predicted"/>
<dbReference type="Gene3D" id="3.10.50.40">
    <property type="match status" value="1"/>
</dbReference>
<dbReference type="FunFam" id="3.10.50.40:FF:000006">
    <property type="entry name" value="Peptidyl-prolyl cis-trans isomerase"/>
    <property type="match status" value="1"/>
</dbReference>
<keyword evidence="3 5" id="KW-0697">Rotamase</keyword>
<dbReference type="InterPro" id="IPR044609">
    <property type="entry name" value="FKBP2/11"/>
</dbReference>
<evidence type="ECO:0000313" key="10">
    <source>
        <dbReference type="Proteomes" id="UP000650467"/>
    </source>
</evidence>
<dbReference type="PANTHER" id="PTHR45779">
    <property type="entry name" value="PEPTIDYLPROLYL ISOMERASE"/>
    <property type="match status" value="1"/>
</dbReference>
<name>A0A835SNY8_CHLIN</name>
<dbReference type="PROSITE" id="PS50059">
    <property type="entry name" value="FKBP_PPIASE"/>
    <property type="match status" value="1"/>
</dbReference>
<dbReference type="InterPro" id="IPR001179">
    <property type="entry name" value="PPIase_FKBP_dom"/>
</dbReference>
<evidence type="ECO:0000256" key="7">
    <source>
        <dbReference type="SAM" id="SignalP"/>
    </source>
</evidence>
<feature type="compositionally biased region" description="Acidic residues" evidence="6">
    <location>
        <begin position="166"/>
        <end position="181"/>
    </location>
</feature>
<dbReference type="InterPro" id="IPR046357">
    <property type="entry name" value="PPIase_dom_sf"/>
</dbReference>
<comment type="catalytic activity">
    <reaction evidence="1 5">
        <text>[protein]-peptidylproline (omega=180) = [protein]-peptidylproline (omega=0)</text>
        <dbReference type="Rhea" id="RHEA:16237"/>
        <dbReference type="Rhea" id="RHEA-COMP:10747"/>
        <dbReference type="Rhea" id="RHEA-COMP:10748"/>
        <dbReference type="ChEBI" id="CHEBI:83833"/>
        <dbReference type="ChEBI" id="CHEBI:83834"/>
        <dbReference type="EC" id="5.2.1.8"/>
    </reaction>
</comment>
<dbReference type="GO" id="GO:0003755">
    <property type="term" value="F:peptidyl-prolyl cis-trans isomerase activity"/>
    <property type="evidence" value="ECO:0007669"/>
    <property type="project" value="UniProtKB-KW"/>
</dbReference>
<dbReference type="Pfam" id="PF00254">
    <property type="entry name" value="FKBP_C"/>
    <property type="match status" value="1"/>
</dbReference>
<evidence type="ECO:0000259" key="8">
    <source>
        <dbReference type="PROSITE" id="PS50059"/>
    </source>
</evidence>
<organism evidence="9 10">
    <name type="scientific">Chlamydomonas incerta</name>
    <dbReference type="NCBI Taxonomy" id="51695"/>
    <lineage>
        <taxon>Eukaryota</taxon>
        <taxon>Viridiplantae</taxon>
        <taxon>Chlorophyta</taxon>
        <taxon>core chlorophytes</taxon>
        <taxon>Chlorophyceae</taxon>
        <taxon>CS clade</taxon>
        <taxon>Chlamydomonadales</taxon>
        <taxon>Chlamydomonadaceae</taxon>
        <taxon>Chlamydomonas</taxon>
    </lineage>
</organism>
<keyword evidence="10" id="KW-1185">Reference proteome</keyword>
<evidence type="ECO:0000256" key="5">
    <source>
        <dbReference type="PROSITE-ProRule" id="PRU00277"/>
    </source>
</evidence>
<gene>
    <name evidence="9" type="ORF">HXX76_014958</name>
</gene>
<dbReference type="AlphaFoldDB" id="A0A835SNY8"/>
<feature type="signal peptide" evidence="7">
    <location>
        <begin position="1"/>
        <end position="22"/>
    </location>
</feature>
<evidence type="ECO:0000256" key="1">
    <source>
        <dbReference type="ARBA" id="ARBA00000971"/>
    </source>
</evidence>
<evidence type="ECO:0000256" key="6">
    <source>
        <dbReference type="SAM" id="MobiDB-lite"/>
    </source>
</evidence>
<keyword evidence="7" id="KW-0732">Signal</keyword>
<dbReference type="PANTHER" id="PTHR45779:SF6">
    <property type="entry name" value="PEPTIDYL-PROLYL CIS-TRANS ISOMERASE FKBP15-1"/>
    <property type="match status" value="1"/>
</dbReference>
<evidence type="ECO:0000256" key="4">
    <source>
        <dbReference type="ARBA" id="ARBA00023235"/>
    </source>
</evidence>
<reference evidence="9" key="1">
    <citation type="journal article" date="2020" name="bioRxiv">
        <title>Comparative genomics of Chlamydomonas.</title>
        <authorList>
            <person name="Craig R.J."/>
            <person name="Hasan A.R."/>
            <person name="Ness R.W."/>
            <person name="Keightley P.D."/>
        </authorList>
    </citation>
    <scope>NUCLEOTIDE SEQUENCE</scope>
    <source>
        <strain evidence="9">SAG 7.73</strain>
    </source>
</reference>
<dbReference type="GO" id="GO:0005783">
    <property type="term" value="C:endoplasmic reticulum"/>
    <property type="evidence" value="ECO:0007669"/>
    <property type="project" value="TreeGrafter"/>
</dbReference>
<dbReference type="EMBL" id="JAEHOC010000072">
    <property type="protein sequence ID" value="KAG2423905.1"/>
    <property type="molecule type" value="Genomic_DNA"/>
</dbReference>
<comment type="caution">
    <text evidence="9">The sequence shown here is derived from an EMBL/GenBank/DDBJ whole genome shotgun (WGS) entry which is preliminary data.</text>
</comment>